<comment type="caution">
    <text evidence="3">The sequence shown here is derived from an EMBL/GenBank/DDBJ whole genome shotgun (WGS) entry which is preliminary data.</text>
</comment>
<dbReference type="Gene3D" id="3.40.50.1820">
    <property type="entry name" value="alpha/beta hydrolase"/>
    <property type="match status" value="1"/>
</dbReference>
<keyword evidence="1" id="KW-1133">Transmembrane helix</keyword>
<dbReference type="Proteomes" id="UP000824890">
    <property type="component" value="Unassembled WGS sequence"/>
</dbReference>
<organism evidence="3 4">
    <name type="scientific">Brassica napus</name>
    <name type="common">Rape</name>
    <dbReference type="NCBI Taxonomy" id="3708"/>
    <lineage>
        <taxon>Eukaryota</taxon>
        <taxon>Viridiplantae</taxon>
        <taxon>Streptophyta</taxon>
        <taxon>Embryophyta</taxon>
        <taxon>Tracheophyta</taxon>
        <taxon>Spermatophyta</taxon>
        <taxon>Magnoliopsida</taxon>
        <taxon>eudicotyledons</taxon>
        <taxon>Gunneridae</taxon>
        <taxon>Pentapetalae</taxon>
        <taxon>rosids</taxon>
        <taxon>malvids</taxon>
        <taxon>Brassicales</taxon>
        <taxon>Brassicaceae</taxon>
        <taxon>Brassiceae</taxon>
        <taxon>Brassica</taxon>
    </lineage>
</organism>
<dbReference type="InterPro" id="IPR051044">
    <property type="entry name" value="MAG_DAG_Lipase"/>
</dbReference>
<keyword evidence="1" id="KW-0812">Transmembrane</keyword>
<protein>
    <recommendedName>
        <fullName evidence="2">Serine aminopeptidase S33 domain-containing protein</fullName>
    </recommendedName>
</protein>
<proteinExistence type="predicted"/>
<name>A0ABQ7Z3I9_BRANA</name>
<feature type="transmembrane region" description="Helical" evidence="1">
    <location>
        <begin position="87"/>
        <end position="107"/>
    </location>
</feature>
<dbReference type="Pfam" id="PF12146">
    <property type="entry name" value="Hydrolase_4"/>
    <property type="match status" value="1"/>
</dbReference>
<evidence type="ECO:0000259" key="2">
    <source>
        <dbReference type="Pfam" id="PF12146"/>
    </source>
</evidence>
<reference evidence="3 4" key="1">
    <citation type="submission" date="2021-05" db="EMBL/GenBank/DDBJ databases">
        <title>Genome Assembly of Synthetic Allotetraploid Brassica napus Reveals Homoeologous Exchanges between Subgenomes.</title>
        <authorList>
            <person name="Davis J.T."/>
        </authorList>
    </citation>
    <scope>NUCLEOTIDE SEQUENCE [LARGE SCALE GENOMIC DNA]</scope>
    <source>
        <strain evidence="4">cv. Da-Ae</strain>
        <tissue evidence="3">Seedling</tissue>
    </source>
</reference>
<dbReference type="InterPro" id="IPR022742">
    <property type="entry name" value="Hydrolase_4"/>
</dbReference>
<keyword evidence="1" id="KW-0472">Membrane</keyword>
<dbReference type="PANTHER" id="PTHR11614">
    <property type="entry name" value="PHOSPHOLIPASE-RELATED"/>
    <property type="match status" value="1"/>
</dbReference>
<dbReference type="InterPro" id="IPR029058">
    <property type="entry name" value="AB_hydrolase_fold"/>
</dbReference>
<gene>
    <name evidence="3" type="ORF">HID58_072133</name>
</gene>
<dbReference type="EMBL" id="JAGKQM010000016">
    <property type="protein sequence ID" value="KAH0874771.1"/>
    <property type="molecule type" value="Genomic_DNA"/>
</dbReference>
<evidence type="ECO:0000313" key="3">
    <source>
        <dbReference type="EMBL" id="KAH0874771.1"/>
    </source>
</evidence>
<accession>A0ABQ7Z3I9</accession>
<evidence type="ECO:0000256" key="1">
    <source>
        <dbReference type="SAM" id="Phobius"/>
    </source>
</evidence>
<sequence length="426" mass="46948">MICSSKGTILIYRGKDSTFRLPVTVSSSNQFRNNNLPITVTTFRRSLPSSSSSMAVETMSDTSTLLLTSGASGRVRALFSMRELKRLVTIIHALILFILLPFRVVVWRRRSGAVVIRDEKQERKVWSPPQIVVRKRGAGGSESGCSVAPPSVPAAVVDEDVAVRRELAMRRVLEDEGGDGSSVRDFSLFPTKRGDTLFTQSWSPVSPNHRGLIVLLHGLNEHRYSDFAKQLNANGFKVYGIDWIGLPCFCIGHSTGGAIILKAMLDPKIESRVSGIVLTSPAVGVQPSHPIFTVLAPIVAFLLPRYQFSAANKKGMPVSRDPQALVTKYSDPLVFTGSIRVKTGYEILRIAAHLQQNLNKVKVPFLVMHGTADTVTDPNASKRLYEEASSSDKSIKLFDGLLHDLLFEPEREIIAGVILDWLNQRV</sequence>
<evidence type="ECO:0000313" key="4">
    <source>
        <dbReference type="Proteomes" id="UP000824890"/>
    </source>
</evidence>
<feature type="domain" description="Serine aminopeptidase S33" evidence="2">
    <location>
        <begin position="245"/>
        <end position="410"/>
    </location>
</feature>
<keyword evidence="4" id="KW-1185">Reference proteome</keyword>
<dbReference type="SUPFAM" id="SSF53474">
    <property type="entry name" value="alpha/beta-Hydrolases"/>
    <property type="match status" value="1"/>
</dbReference>